<reference evidence="2" key="1">
    <citation type="journal article" date="2023" name="Int. J. Syst. Evol. Microbiol.">
        <title>Claveliimonas bilis gen. nov., sp. nov., deoxycholic acid-producing bacteria isolated from human faeces, and reclassification of Sellimonas monacensis Zenner et al. 2021 as Claveliimonas monacensis comb. nov.</title>
        <authorList>
            <person name="Hisatomi A."/>
            <person name="Kastawa N.W.E.P.G."/>
            <person name="Song I."/>
            <person name="Ohkuma M."/>
            <person name="Fukiya S."/>
            <person name="Sakamoto M."/>
        </authorList>
    </citation>
    <scope>NUCLEOTIDE SEQUENCE [LARGE SCALE GENOMIC DNA]</scope>
    <source>
        <strain evidence="2">12BBH14</strain>
    </source>
</reference>
<organism evidence="1 2">
    <name type="scientific">Claveliimonas bilis</name>
    <dbReference type="NCBI Taxonomy" id="3028070"/>
    <lineage>
        <taxon>Bacteria</taxon>
        <taxon>Bacillati</taxon>
        <taxon>Bacillota</taxon>
        <taxon>Clostridia</taxon>
        <taxon>Lachnospirales</taxon>
        <taxon>Lachnospiraceae</taxon>
        <taxon>Claveliimonas</taxon>
    </lineage>
</organism>
<gene>
    <name evidence="1" type="ORF">Lac1_04950</name>
</gene>
<dbReference type="EMBL" id="AP027742">
    <property type="protein sequence ID" value="BDZ76312.1"/>
    <property type="molecule type" value="Genomic_DNA"/>
</dbReference>
<dbReference type="RefSeq" id="WP_256196217.1">
    <property type="nucleotide sequence ID" value="NZ_AP027742.1"/>
</dbReference>
<accession>A0ABM8I0W4</accession>
<protein>
    <recommendedName>
        <fullName evidence="3">Transposase</fullName>
    </recommendedName>
</protein>
<name>A0ABM8I0W4_9FIRM</name>
<sequence length="54" mass="6073">MSNFAERMEKRGEKRAERRLILGLLKAGAEISLIKEASGLSEEEIEEIRKGAEV</sequence>
<keyword evidence="2" id="KW-1185">Reference proteome</keyword>
<evidence type="ECO:0000313" key="2">
    <source>
        <dbReference type="Proteomes" id="UP001305815"/>
    </source>
</evidence>
<dbReference type="Proteomes" id="UP001305815">
    <property type="component" value="Chromosome"/>
</dbReference>
<evidence type="ECO:0000313" key="1">
    <source>
        <dbReference type="EMBL" id="BDZ76312.1"/>
    </source>
</evidence>
<proteinExistence type="predicted"/>
<evidence type="ECO:0008006" key="3">
    <source>
        <dbReference type="Google" id="ProtNLM"/>
    </source>
</evidence>